<evidence type="ECO:0000313" key="7">
    <source>
        <dbReference type="EMBL" id="KAG0462389.1"/>
    </source>
</evidence>
<gene>
    <name evidence="7" type="ORF">HPP92_020865</name>
</gene>
<feature type="transmembrane region" description="Helical" evidence="6">
    <location>
        <begin position="6"/>
        <end position="22"/>
    </location>
</feature>
<dbReference type="Proteomes" id="UP000639772">
    <property type="component" value="Chromosome 11"/>
</dbReference>
<comment type="subcellular location">
    <subcellularLocation>
        <location evidence="1">Membrane</location>
        <topology evidence="1">Multi-pass membrane protein</topology>
    </subcellularLocation>
</comment>
<dbReference type="Pfam" id="PF09775">
    <property type="entry name" value="Keratin_assoc"/>
    <property type="match status" value="1"/>
</dbReference>
<comment type="caution">
    <text evidence="7">The sequence shown here is derived from an EMBL/GenBank/DDBJ whole genome shotgun (WGS) entry which is preliminary data.</text>
</comment>
<sequence>MASPGRSMLYSLLLFVIILSLLEMYRGKFASSELLTIAGGFISSLLFVVMLTFIGNYQESCGSRTGWGAVILAESVALIVASTIHRVCITTCFLFSAGFLYEAKGQNTGSSLPSPQIKPSLNLIQMEKTKLLFPLACAVAALRAIAGATLEQDVVALRGLMGSMMNLPPGWRRSSDLCCPMPWKGVKCIASRVTELKLYNMGLRGTVSGDIGSLAALRNL</sequence>
<evidence type="ECO:0000256" key="5">
    <source>
        <dbReference type="ARBA" id="ARBA00023136"/>
    </source>
</evidence>
<evidence type="ECO:0008006" key="9">
    <source>
        <dbReference type="Google" id="ProtNLM"/>
    </source>
</evidence>
<proteinExistence type="inferred from homology"/>
<dbReference type="AlphaFoldDB" id="A0A835Q3I1"/>
<reference evidence="7 8" key="1">
    <citation type="journal article" date="2020" name="Nat. Food">
        <title>A phased Vanilla planifolia genome enables genetic improvement of flavour and production.</title>
        <authorList>
            <person name="Hasing T."/>
            <person name="Tang H."/>
            <person name="Brym M."/>
            <person name="Khazi F."/>
            <person name="Huang T."/>
            <person name="Chambers A.H."/>
        </authorList>
    </citation>
    <scope>NUCLEOTIDE SEQUENCE [LARGE SCALE GENOMIC DNA]</scope>
    <source>
        <tissue evidence="7">Leaf</tissue>
    </source>
</reference>
<name>A0A835Q3I1_VANPL</name>
<evidence type="ECO:0000256" key="3">
    <source>
        <dbReference type="ARBA" id="ARBA00022692"/>
    </source>
</evidence>
<evidence type="ECO:0000256" key="6">
    <source>
        <dbReference type="SAM" id="Phobius"/>
    </source>
</evidence>
<keyword evidence="3 6" id="KW-0812">Transmembrane</keyword>
<keyword evidence="5 6" id="KW-0472">Membrane</keyword>
<accession>A0A835Q3I1</accession>
<organism evidence="7 8">
    <name type="scientific">Vanilla planifolia</name>
    <name type="common">Vanilla</name>
    <dbReference type="NCBI Taxonomy" id="51239"/>
    <lineage>
        <taxon>Eukaryota</taxon>
        <taxon>Viridiplantae</taxon>
        <taxon>Streptophyta</taxon>
        <taxon>Embryophyta</taxon>
        <taxon>Tracheophyta</taxon>
        <taxon>Spermatophyta</taxon>
        <taxon>Magnoliopsida</taxon>
        <taxon>Liliopsida</taxon>
        <taxon>Asparagales</taxon>
        <taxon>Orchidaceae</taxon>
        <taxon>Vanilloideae</taxon>
        <taxon>Vanilleae</taxon>
        <taxon>Vanilla</taxon>
    </lineage>
</organism>
<dbReference type="Gene3D" id="3.80.10.10">
    <property type="entry name" value="Ribonuclease Inhibitor"/>
    <property type="match status" value="1"/>
</dbReference>
<dbReference type="InterPro" id="IPR032675">
    <property type="entry name" value="LRR_dom_sf"/>
</dbReference>
<comment type="similarity">
    <text evidence="2">Belongs to the KRTCAP2 family.</text>
</comment>
<evidence type="ECO:0000256" key="4">
    <source>
        <dbReference type="ARBA" id="ARBA00022989"/>
    </source>
</evidence>
<keyword evidence="4 6" id="KW-1133">Transmembrane helix</keyword>
<evidence type="ECO:0000256" key="2">
    <source>
        <dbReference type="ARBA" id="ARBA00007279"/>
    </source>
</evidence>
<dbReference type="InterPro" id="IPR018614">
    <property type="entry name" value="KRTCAP2"/>
</dbReference>
<dbReference type="OrthoDB" id="1111004at2759"/>
<evidence type="ECO:0000256" key="1">
    <source>
        <dbReference type="ARBA" id="ARBA00004141"/>
    </source>
</evidence>
<dbReference type="PANTHER" id="PTHR32001">
    <property type="entry name" value="KERATINOCYTE-ASSOCIATED PROTEIN 2"/>
    <property type="match status" value="1"/>
</dbReference>
<feature type="transmembrane region" description="Helical" evidence="6">
    <location>
        <begin position="34"/>
        <end position="55"/>
    </location>
</feature>
<evidence type="ECO:0000313" key="8">
    <source>
        <dbReference type="Proteomes" id="UP000639772"/>
    </source>
</evidence>
<protein>
    <recommendedName>
        <fullName evidence="9">Dolichyl-diphosphooligosaccharide--protein glycosyltransferase subunit KCP2</fullName>
    </recommendedName>
</protein>
<dbReference type="PANTHER" id="PTHR32001:SF1">
    <property type="entry name" value="KERATINOCYTE-ASSOCIATED PROTEIN 2"/>
    <property type="match status" value="1"/>
</dbReference>
<dbReference type="EMBL" id="JADCNM010000011">
    <property type="protein sequence ID" value="KAG0462389.1"/>
    <property type="molecule type" value="Genomic_DNA"/>
</dbReference>
<dbReference type="GO" id="GO:0016020">
    <property type="term" value="C:membrane"/>
    <property type="evidence" value="ECO:0007669"/>
    <property type="project" value="UniProtKB-SubCell"/>
</dbReference>